<dbReference type="KEGG" id="dpte:113789292"/>
<evidence type="ECO:0000259" key="6">
    <source>
        <dbReference type="Pfam" id="PF00557"/>
    </source>
</evidence>
<evidence type="ECO:0000256" key="4">
    <source>
        <dbReference type="ARBA" id="ARBA00022801"/>
    </source>
</evidence>
<dbReference type="GO" id="GO:0005739">
    <property type="term" value="C:mitochondrion"/>
    <property type="evidence" value="ECO:0007669"/>
    <property type="project" value="TreeGrafter"/>
</dbReference>
<evidence type="ECO:0000256" key="3">
    <source>
        <dbReference type="ARBA" id="ARBA00022723"/>
    </source>
</evidence>
<dbReference type="GO" id="GO:0030145">
    <property type="term" value="F:manganese ion binding"/>
    <property type="evidence" value="ECO:0007669"/>
    <property type="project" value="InterPro"/>
</dbReference>
<evidence type="ECO:0000256" key="2">
    <source>
        <dbReference type="ARBA" id="ARBA00008766"/>
    </source>
</evidence>
<comment type="similarity">
    <text evidence="2">Belongs to the peptidase M24B family.</text>
</comment>
<dbReference type="InterPro" id="IPR029149">
    <property type="entry name" value="Creatin/AminoP/Spt16_N"/>
</dbReference>
<dbReference type="GO" id="GO:0070006">
    <property type="term" value="F:metalloaminopeptidase activity"/>
    <property type="evidence" value="ECO:0007669"/>
    <property type="project" value="InterPro"/>
</dbReference>
<dbReference type="OrthoDB" id="4215474at2759"/>
<name>A0A6P6XM93_DERPT</name>
<dbReference type="Pfam" id="PF05195">
    <property type="entry name" value="AMP_N"/>
    <property type="match status" value="1"/>
</dbReference>
<feature type="domain" description="Peptidase M24" evidence="6">
    <location>
        <begin position="329"/>
        <end position="583"/>
    </location>
</feature>
<proteinExistence type="inferred from homology"/>
<dbReference type="InterPro" id="IPR052433">
    <property type="entry name" value="X-Pro_dipept-like"/>
</dbReference>
<dbReference type="Gene3D" id="3.40.350.10">
    <property type="entry name" value="Creatinase/prolidase N-terminal domain"/>
    <property type="match status" value="1"/>
</dbReference>
<dbReference type="InterPro" id="IPR007865">
    <property type="entry name" value="Aminopep_P_N"/>
</dbReference>
<reference evidence="9" key="1">
    <citation type="submission" date="2025-08" db="UniProtKB">
        <authorList>
            <consortium name="RefSeq"/>
        </authorList>
    </citation>
    <scope>IDENTIFICATION</scope>
    <source>
        <strain evidence="9">Airmid</strain>
    </source>
</reference>
<evidence type="ECO:0000259" key="7">
    <source>
        <dbReference type="Pfam" id="PF05195"/>
    </source>
</evidence>
<dbReference type="PANTHER" id="PTHR43226">
    <property type="entry name" value="XAA-PRO AMINOPEPTIDASE 3"/>
    <property type="match status" value="1"/>
</dbReference>
<comment type="cofactor">
    <cofactor evidence="1">
        <name>Mn(2+)</name>
        <dbReference type="ChEBI" id="CHEBI:29035"/>
    </cofactor>
</comment>
<evidence type="ECO:0000313" key="8">
    <source>
        <dbReference type="Proteomes" id="UP000515146"/>
    </source>
</evidence>
<dbReference type="Gene3D" id="3.90.230.10">
    <property type="entry name" value="Creatinase/methionine aminopeptidase superfamily"/>
    <property type="match status" value="1"/>
</dbReference>
<keyword evidence="5" id="KW-0464">Manganese</keyword>
<organism evidence="8 9">
    <name type="scientific">Dermatophagoides pteronyssinus</name>
    <name type="common">European house dust mite</name>
    <dbReference type="NCBI Taxonomy" id="6956"/>
    <lineage>
        <taxon>Eukaryota</taxon>
        <taxon>Metazoa</taxon>
        <taxon>Ecdysozoa</taxon>
        <taxon>Arthropoda</taxon>
        <taxon>Chelicerata</taxon>
        <taxon>Arachnida</taxon>
        <taxon>Acari</taxon>
        <taxon>Acariformes</taxon>
        <taxon>Sarcoptiformes</taxon>
        <taxon>Astigmata</taxon>
        <taxon>Psoroptidia</taxon>
        <taxon>Analgoidea</taxon>
        <taxon>Pyroglyphidae</taxon>
        <taxon>Dermatophagoidinae</taxon>
        <taxon>Dermatophagoides</taxon>
    </lineage>
</organism>
<dbReference type="RefSeq" id="XP_027194610.1">
    <property type="nucleotide sequence ID" value="XM_027338809.1"/>
</dbReference>
<sequence length="601" mass="69055">MAQLQRYYCHRFLNLFRQKSFHHQQQQQQRSSLLQCHNFNLVNNYDIIIKKQSISTAINNGILLSSNDTLNHYNDNISRSVVMPEQHTNNDQMIISPLNDMAYESFISHQEIRNRQQNLILLACQHLKKIQPSSTLKKLSPLILISTPPPQYQGNTMIPVNECKQNSDFTYLTGLHSGTSDQLTSNCVLAIFLENPDCIDSYRSIIFSSNRTKSEKQWHGPELSVQYEQWLKQICDDCQPLTELINFLNKQIKSYRRDMFISRKTLEHRPELVTHLKFYLKSITTSSFDNDVEKWSTSLGQTIQSVNIRDISMLIDQLRVIKSSQEVKAMKRVGRIGAIALNNTIEWSKRLFSTINSSNDKSSFTFIESHIDGKFNFESKLLGARCQSFPSVCASGSRATIIHYGRNDHIITPNDDNCWILTDVGCEDVDGYCCDISRTWPIDINRNSNNDDRFQLQSQLYEALIGIQHELINSIVIGHTSLNDLNELMLKIMTRILPEFKLFDESVSNEDVRNIVKRLCPHHVSHYLGLDIHDTPSISRSLPLIPGMCFTIEPGLYFPTQGLPIKQEFRGIGIRIEDDIIIEPDTNSIIPLTNDCPKLLL</sequence>
<dbReference type="InterPro" id="IPR000994">
    <property type="entry name" value="Pept_M24"/>
</dbReference>
<dbReference type="SUPFAM" id="SSF55920">
    <property type="entry name" value="Creatinase/aminopeptidase"/>
    <property type="match status" value="1"/>
</dbReference>
<feature type="domain" description="Aminopeptidase P N-terminal" evidence="7">
    <location>
        <begin position="164"/>
        <end position="256"/>
    </location>
</feature>
<keyword evidence="3" id="KW-0479">Metal-binding</keyword>
<evidence type="ECO:0000256" key="1">
    <source>
        <dbReference type="ARBA" id="ARBA00001936"/>
    </source>
</evidence>
<dbReference type="GO" id="GO:0006508">
    <property type="term" value="P:proteolysis"/>
    <property type="evidence" value="ECO:0007669"/>
    <property type="project" value="TreeGrafter"/>
</dbReference>
<dbReference type="PANTHER" id="PTHR43226:SF4">
    <property type="entry name" value="XAA-PRO AMINOPEPTIDASE 3"/>
    <property type="match status" value="1"/>
</dbReference>
<dbReference type="InParanoid" id="A0A6P6XM93"/>
<protein>
    <submittedName>
        <fullName evidence="9">Xaa-Pro aminopeptidase 3-like</fullName>
    </submittedName>
</protein>
<keyword evidence="8" id="KW-1185">Reference proteome</keyword>
<dbReference type="InterPro" id="IPR036005">
    <property type="entry name" value="Creatinase/aminopeptidase-like"/>
</dbReference>
<dbReference type="Proteomes" id="UP000515146">
    <property type="component" value="Unplaced"/>
</dbReference>
<accession>A0A6P6XM93</accession>
<dbReference type="Pfam" id="PF00557">
    <property type="entry name" value="Peptidase_M24"/>
    <property type="match status" value="1"/>
</dbReference>
<evidence type="ECO:0000313" key="9">
    <source>
        <dbReference type="RefSeq" id="XP_027194610.1"/>
    </source>
</evidence>
<keyword evidence="4" id="KW-0378">Hydrolase</keyword>
<dbReference type="SUPFAM" id="SSF53092">
    <property type="entry name" value="Creatinase/prolidase N-terminal domain"/>
    <property type="match status" value="1"/>
</dbReference>
<dbReference type="FunCoup" id="A0A6P6XM93">
    <property type="interactions" value="847"/>
</dbReference>
<evidence type="ECO:0000256" key="5">
    <source>
        <dbReference type="ARBA" id="ARBA00023211"/>
    </source>
</evidence>
<dbReference type="AlphaFoldDB" id="A0A6P6XM93"/>
<gene>
    <name evidence="9" type="primary">LOC113789292</name>
</gene>